<dbReference type="HOGENOM" id="CLU_2481340_0_0_5"/>
<protein>
    <submittedName>
        <fullName evidence="1">Uncharacterized protein</fullName>
    </submittedName>
</protein>
<keyword evidence="2" id="KW-1185">Reference proteome</keyword>
<name>Q169K9_ROSDO</name>
<organism evidence="1 2">
    <name type="scientific">Roseobacter denitrificans (strain ATCC 33942 / OCh 114)</name>
    <name type="common">Erythrobacter sp. (strain OCh 114)</name>
    <name type="synonym">Roseobacter denitrificans</name>
    <dbReference type="NCBI Taxonomy" id="375451"/>
    <lineage>
        <taxon>Bacteria</taxon>
        <taxon>Pseudomonadati</taxon>
        <taxon>Pseudomonadota</taxon>
        <taxon>Alphaproteobacteria</taxon>
        <taxon>Rhodobacterales</taxon>
        <taxon>Roseobacteraceae</taxon>
        <taxon>Roseobacter</taxon>
    </lineage>
</organism>
<gene>
    <name evidence="1" type="ordered locus">RD1_1712</name>
</gene>
<accession>Q169K9</accession>
<dbReference type="KEGG" id="rde:RD1_1712"/>
<proteinExistence type="predicted"/>
<sequence>MSGGVAMSRRIQTSRAFRNDCAGFIPDSRRNVIRLGPDDTDISGCGIGVWPARARCGKAPLPLTRKALKSLISGSVMWFRRRRSLPA</sequence>
<dbReference type="Proteomes" id="UP000007029">
    <property type="component" value="Chromosome"/>
</dbReference>
<evidence type="ECO:0000313" key="1">
    <source>
        <dbReference type="EMBL" id="ABG31334.1"/>
    </source>
</evidence>
<dbReference type="STRING" id="375451.RD1_1712"/>
<reference evidence="1 2" key="1">
    <citation type="journal article" date="2007" name="J. Bacteriol.">
        <title>The complete genome sequence of Roseobacter denitrificans reveals a mixotrophic rather than photosynthetic metabolism.</title>
        <authorList>
            <person name="Swingley W.D."/>
            <person name="Sadekar S."/>
            <person name="Mastrian S.D."/>
            <person name="Matthies H.J."/>
            <person name="Hao J."/>
            <person name="Ramos H."/>
            <person name="Acharya C.R."/>
            <person name="Conrad A.L."/>
            <person name="Taylor H.L."/>
            <person name="Dejesa L.C."/>
            <person name="Shah M.K."/>
            <person name="O'huallachain M.E."/>
            <person name="Lince M.T."/>
            <person name="Blankenship R.E."/>
            <person name="Beatty J.T."/>
            <person name="Touchman J.W."/>
        </authorList>
    </citation>
    <scope>NUCLEOTIDE SEQUENCE [LARGE SCALE GENOMIC DNA]</scope>
    <source>
        <strain evidence="2">ATCC 33942 / OCh 114</strain>
    </source>
</reference>
<dbReference type="EMBL" id="CP000362">
    <property type="protein sequence ID" value="ABG31334.1"/>
    <property type="molecule type" value="Genomic_DNA"/>
</dbReference>
<dbReference type="AlphaFoldDB" id="Q169K9"/>
<evidence type="ECO:0000313" key="2">
    <source>
        <dbReference type="Proteomes" id="UP000007029"/>
    </source>
</evidence>